<feature type="domain" description="4Fe-4S ferredoxin-type" evidence="1">
    <location>
        <begin position="826"/>
        <end position="857"/>
    </location>
</feature>
<dbReference type="Proteomes" id="UP000298284">
    <property type="component" value="Unassembled WGS sequence"/>
</dbReference>
<proteinExistence type="predicted"/>
<dbReference type="EMBL" id="SRKZ01000005">
    <property type="protein sequence ID" value="TGD78896.1"/>
    <property type="molecule type" value="Genomic_DNA"/>
</dbReference>
<evidence type="ECO:0000313" key="3">
    <source>
        <dbReference type="Proteomes" id="UP000298284"/>
    </source>
</evidence>
<dbReference type="Gene3D" id="3.30.70.20">
    <property type="match status" value="2"/>
</dbReference>
<protein>
    <submittedName>
        <fullName evidence="2">4Fe-4S dicluster domain-containing protein</fullName>
    </submittedName>
</protein>
<feature type="domain" description="4Fe-4S ferredoxin-type" evidence="1">
    <location>
        <begin position="858"/>
        <end position="887"/>
    </location>
</feature>
<dbReference type="InterPro" id="IPR017896">
    <property type="entry name" value="4Fe4S_Fe-S-bd"/>
</dbReference>
<keyword evidence="3" id="KW-1185">Reference proteome</keyword>
<evidence type="ECO:0000313" key="2">
    <source>
        <dbReference type="EMBL" id="TGD78896.1"/>
    </source>
</evidence>
<evidence type="ECO:0000259" key="1">
    <source>
        <dbReference type="PROSITE" id="PS51379"/>
    </source>
</evidence>
<dbReference type="SUPFAM" id="SSF50692">
    <property type="entry name" value="ADC-like"/>
    <property type="match status" value="1"/>
</dbReference>
<dbReference type="RefSeq" id="WP_135531887.1">
    <property type="nucleotide sequence ID" value="NZ_SRKZ01000005.1"/>
</dbReference>
<dbReference type="SUPFAM" id="SSF53706">
    <property type="entry name" value="Formate dehydrogenase/DMSO reductase, domains 1-3"/>
    <property type="match status" value="1"/>
</dbReference>
<dbReference type="Gene3D" id="2.40.40.20">
    <property type="match status" value="1"/>
</dbReference>
<gene>
    <name evidence="2" type="ORF">EU557_18155</name>
</gene>
<dbReference type="InterPro" id="IPR009010">
    <property type="entry name" value="Asp_de-COase-like_dom_sf"/>
</dbReference>
<feature type="domain" description="4Fe-4S ferredoxin-type" evidence="1">
    <location>
        <begin position="750"/>
        <end position="780"/>
    </location>
</feature>
<dbReference type="AlphaFoldDB" id="A0A4Z0MHA6"/>
<dbReference type="Gene3D" id="3.30.200.210">
    <property type="match status" value="1"/>
</dbReference>
<accession>A0A4Z0MHA6</accession>
<dbReference type="PANTHER" id="PTHR42783:SF3">
    <property type="entry name" value="GLUTAMATE SYNTHASE [NADPH] SMALL CHAIN-RELATED"/>
    <property type="match status" value="1"/>
</dbReference>
<dbReference type="Pfam" id="PF13247">
    <property type="entry name" value="Fer4_11"/>
    <property type="match status" value="1"/>
</dbReference>
<dbReference type="Gene3D" id="3.30.2070.10">
    <property type="entry name" value="Formate dehydrogenase/DMSO reductase"/>
    <property type="match status" value="1"/>
</dbReference>
<dbReference type="CDD" id="cd10551">
    <property type="entry name" value="PsrB"/>
    <property type="match status" value="1"/>
</dbReference>
<dbReference type="OrthoDB" id="9779457at2"/>
<dbReference type="InterPro" id="IPR030948">
    <property type="entry name" value="TAT_var_transloc_signal_dom"/>
</dbReference>
<dbReference type="NCBIfam" id="TIGR04519">
    <property type="entry name" value="MoCo_extend_TAT"/>
    <property type="match status" value="1"/>
</dbReference>
<dbReference type="PROSITE" id="PS51379">
    <property type="entry name" value="4FE4S_FER_2"/>
    <property type="match status" value="3"/>
</dbReference>
<dbReference type="CDD" id="cd02784">
    <property type="entry name" value="MopB_CT_PHLH"/>
    <property type="match status" value="1"/>
</dbReference>
<dbReference type="Gene3D" id="3.40.50.740">
    <property type="match status" value="1"/>
</dbReference>
<reference evidence="2 3" key="1">
    <citation type="submission" date="2019-04" db="EMBL/GenBank/DDBJ databases">
        <authorList>
            <person name="Feng G."/>
            <person name="Zhang J."/>
            <person name="Zhu H."/>
        </authorList>
    </citation>
    <scope>NUCLEOTIDE SEQUENCE [LARGE SCALE GENOMIC DNA]</scope>
    <source>
        <strain evidence="2 3">JCM 19491</strain>
    </source>
</reference>
<dbReference type="PANTHER" id="PTHR42783">
    <property type="entry name" value="GLUTAMATE SYNTHASE [NADPH] SMALL CHAIN"/>
    <property type="match status" value="1"/>
</dbReference>
<comment type="caution">
    <text evidence="2">The sequence shown here is derived from an EMBL/GenBank/DDBJ whole genome shotgun (WGS) entry which is preliminary data.</text>
</comment>
<sequence length="1018" mass="111739">MQESPKYWKGIEELENSPEFMKNALTEFADFLPVKESHGASDATVAPRRDFLKLMGFGIAAATLASCETPIRKAIPYLNKPEEVDPGIANFYASTFFIGQDYNSILVKTREGRPIKFEGNPESPITRGGLSARAQAAVLSLYDGGRLQHFAIKKGNEHVKSDRDQVDQEVRAALASATGKIAIVSPTIISPSTKKVIAEFAARFPSTEHVMYDVNSASGLLQANGGVLPSYDFSKARTIVSVGADFLGTWLSPVEYAQQYITNRKVSSEKREMSRHYQFESALTLTGSNADVRVAVKPSMQGEVVLALYNAIIGGGAASSYNDESKQLAKAVRDLKNARGAALVVAGSNDPAVQTLVAAINQTLGSTAVDVAAPSMIRQGDDARMARLIREMNAGQVGAVIFYHANPAYDHPLAEQVVNGLKKVKTTISLNDRLDETGILCTYAAPDHNFLESWNDYEPKRGSLSLAQPVITPLFATRQAQDSLLAWAGNPTTYYNYLRNQWKGVLGGNFQKAWDTAVHDGVAVGTASPAPVARVAAPLDVNAAISAIKSAPKPSGIELTIYEKVGIGNGANIYANNPWLQELPDPVSKATWGNYVAVSRKMAVERKWEQGDVVEVSANGKSIQLPVLIQPGQADGAVSIALGYGRTNAGKVANGVGANVLPLASMRNDGILYTNVVNIKETEAKSPIAQTQTHHTIMDRKAVVQEASLADYIKDPKDVTEYETISTPEGPQKPNKVSLWQDYEYKNHHWGMVIDLNSCIGCGSCVIGCQVENNVAVVGKQEVLNRREMHWMRIDRYYSSDAHKEDFETKGKLDTYEAMEHPSDNPKVIFQPMLCQHCNHAPCETVCPVLATTHSSEGLNQMTYNRCVGTRYCANNCPYKVRRFNWFSYYSNEKFETVNGHMFTDLGRMVLNPDVTVRARGVMEKCSFCVQRIQLGKLEAKKQKRRPQDGEVVSACAQSCPTQAIVFGDMRDPNSRISQIMRREDGERAFHVLDTINTQPNITYLTKIRNTEAEVRNA</sequence>
<organism evidence="2 3">
    <name type="scientific">Hymenobacter wooponensis</name>
    <dbReference type="NCBI Taxonomy" id="1525360"/>
    <lineage>
        <taxon>Bacteria</taxon>
        <taxon>Pseudomonadati</taxon>
        <taxon>Bacteroidota</taxon>
        <taxon>Cytophagia</taxon>
        <taxon>Cytophagales</taxon>
        <taxon>Hymenobacteraceae</taxon>
        <taxon>Hymenobacter</taxon>
    </lineage>
</organism>
<name>A0A4Z0MHA6_9BACT</name>
<dbReference type="SUPFAM" id="SSF54862">
    <property type="entry name" value="4Fe-4S ferredoxins"/>
    <property type="match status" value="1"/>
</dbReference>